<keyword evidence="2" id="KW-1185">Reference proteome</keyword>
<evidence type="ECO:0000313" key="1">
    <source>
        <dbReference type="EMBL" id="MBP2245215.1"/>
    </source>
</evidence>
<evidence type="ECO:0008006" key="3">
    <source>
        <dbReference type="Google" id="ProtNLM"/>
    </source>
</evidence>
<evidence type="ECO:0000313" key="2">
    <source>
        <dbReference type="Proteomes" id="UP000810207"/>
    </source>
</evidence>
<reference evidence="1 2" key="1">
    <citation type="submission" date="2021-03" db="EMBL/GenBank/DDBJ databases">
        <title>Genomic Encyclopedia of Type Strains, Phase IV (KMG-IV): sequencing the most valuable type-strain genomes for metagenomic binning, comparative biology and taxonomic classification.</title>
        <authorList>
            <person name="Goeker M."/>
        </authorList>
    </citation>
    <scope>NUCLEOTIDE SEQUENCE [LARGE SCALE GENOMIC DNA]</scope>
    <source>
        <strain evidence="1 2">DSM 21292</strain>
    </source>
</reference>
<name>A0ABS4RQP7_PAEXY</name>
<comment type="caution">
    <text evidence="1">The sequence shown here is derived from an EMBL/GenBank/DDBJ whole genome shotgun (WGS) entry which is preliminary data.</text>
</comment>
<organism evidence="1 2">
    <name type="scientific">Paenibacillus xylanexedens</name>
    <dbReference type="NCBI Taxonomy" id="528191"/>
    <lineage>
        <taxon>Bacteria</taxon>
        <taxon>Bacillati</taxon>
        <taxon>Bacillota</taxon>
        <taxon>Bacilli</taxon>
        <taxon>Bacillales</taxon>
        <taxon>Paenibacillaceae</taxon>
        <taxon>Paenibacillus</taxon>
    </lineage>
</organism>
<dbReference type="Proteomes" id="UP000810207">
    <property type="component" value="Unassembled WGS sequence"/>
</dbReference>
<sequence length="57" mass="6199">MVNFNLSGNTKGNRKGAASKGFTLLELLSLTNLSNVIALKIRLLVSKIDVLDKIRSL</sequence>
<protein>
    <recommendedName>
        <fullName evidence="3">Prepilin-type N-terminal cleavage/methylation domain-containing protein</fullName>
    </recommendedName>
</protein>
<accession>A0ABS4RQP7</accession>
<proteinExistence type="predicted"/>
<gene>
    <name evidence="1" type="ORF">J2Z28_001831</name>
</gene>
<dbReference type="EMBL" id="JAGIKV010000005">
    <property type="protein sequence ID" value="MBP2245215.1"/>
    <property type="molecule type" value="Genomic_DNA"/>
</dbReference>